<feature type="region of interest" description="Disordered" evidence="3">
    <location>
        <begin position="177"/>
        <end position="307"/>
    </location>
</feature>
<keyword evidence="6" id="KW-1185">Reference proteome</keyword>
<evidence type="ECO:0000313" key="5">
    <source>
        <dbReference type="EMBL" id="KAK6356515.1"/>
    </source>
</evidence>
<feature type="compositionally biased region" description="Basic and acidic residues" evidence="3">
    <location>
        <begin position="221"/>
        <end position="230"/>
    </location>
</feature>
<gene>
    <name evidence="5" type="ORF">TWF718_000874</name>
</gene>
<dbReference type="Proteomes" id="UP001313282">
    <property type="component" value="Unassembled WGS sequence"/>
</dbReference>
<keyword evidence="2" id="KW-0539">Nucleus</keyword>
<feature type="compositionally biased region" description="Polar residues" evidence="3">
    <location>
        <begin position="182"/>
        <end position="197"/>
    </location>
</feature>
<organism evidence="5 6">
    <name type="scientific">Orbilia javanica</name>
    <dbReference type="NCBI Taxonomy" id="47235"/>
    <lineage>
        <taxon>Eukaryota</taxon>
        <taxon>Fungi</taxon>
        <taxon>Dikarya</taxon>
        <taxon>Ascomycota</taxon>
        <taxon>Pezizomycotina</taxon>
        <taxon>Orbiliomycetes</taxon>
        <taxon>Orbiliales</taxon>
        <taxon>Orbiliaceae</taxon>
        <taxon>Orbilia</taxon>
    </lineage>
</organism>
<reference evidence="5 6" key="1">
    <citation type="submission" date="2019-10" db="EMBL/GenBank/DDBJ databases">
        <authorList>
            <person name="Palmer J.M."/>
        </authorList>
    </citation>
    <scope>NUCLEOTIDE SEQUENCE [LARGE SCALE GENOMIC DNA]</scope>
    <source>
        <strain evidence="5 6">TWF718</strain>
    </source>
</reference>
<proteinExistence type="predicted"/>
<evidence type="ECO:0000256" key="2">
    <source>
        <dbReference type="ARBA" id="ARBA00023242"/>
    </source>
</evidence>
<dbReference type="GO" id="GO:0005634">
    <property type="term" value="C:nucleus"/>
    <property type="evidence" value="ECO:0007669"/>
    <property type="project" value="UniProtKB-SubCell"/>
</dbReference>
<evidence type="ECO:0000313" key="6">
    <source>
        <dbReference type="Proteomes" id="UP001313282"/>
    </source>
</evidence>
<dbReference type="AlphaFoldDB" id="A0AAN8P1V4"/>
<dbReference type="EMBL" id="JAVHNR010000001">
    <property type="protein sequence ID" value="KAK6356515.1"/>
    <property type="molecule type" value="Genomic_DNA"/>
</dbReference>
<comment type="subcellular location">
    <subcellularLocation>
        <location evidence="1">Nucleus</location>
    </subcellularLocation>
</comment>
<dbReference type="Pfam" id="PF10187">
    <property type="entry name" value="FAM192A_Fyv6_N"/>
    <property type="match status" value="1"/>
</dbReference>
<accession>A0AAN8P1V4</accession>
<evidence type="ECO:0000256" key="1">
    <source>
        <dbReference type="ARBA" id="ARBA00004123"/>
    </source>
</evidence>
<dbReference type="InterPro" id="IPR039845">
    <property type="entry name" value="FAM192A"/>
</dbReference>
<name>A0AAN8P1V4_9PEZI</name>
<feature type="compositionally biased region" description="Low complexity" evidence="3">
    <location>
        <begin position="276"/>
        <end position="292"/>
    </location>
</feature>
<dbReference type="PANTHER" id="PTHR13495:SF0">
    <property type="entry name" value="PSME3-INTERACTING PROTEIN"/>
    <property type="match status" value="1"/>
</dbReference>
<sequence>MPAVERNLATTVALCCGRVANFLPQRSNIERVLGHLPKKTKVTTMSSGFVSSGRLESADADEIHNANPSSQEASAVDAWAAADAAIKEAKEKAAATPGLVGSQEGGKSLYEVLQANKARKQEAFEEKLKFKNQFRSLDEGEVEFLDSIVSEQRAEEEAKKKEIESRLDDFRKLQYEADHDPNATTTVADEANNTWAVSSRRKRKKDKEKDTSLGANIKLRKMSDGTKQESNDISSAKAKVGPDAPKIEVESTKSEIAPPSKSVTPPAPDSAKQTSAPPNATNNAMAAAKPSAGLGGLVGYGSDSDDD</sequence>
<evidence type="ECO:0000256" key="3">
    <source>
        <dbReference type="SAM" id="MobiDB-lite"/>
    </source>
</evidence>
<feature type="domain" description="FAM192A/Fyv6 N-terminal" evidence="4">
    <location>
        <begin position="70"/>
        <end position="171"/>
    </location>
</feature>
<protein>
    <recommendedName>
        <fullName evidence="4">FAM192A/Fyv6 N-terminal domain-containing protein</fullName>
    </recommendedName>
</protein>
<comment type="caution">
    <text evidence="5">The sequence shown here is derived from an EMBL/GenBank/DDBJ whole genome shotgun (WGS) entry which is preliminary data.</text>
</comment>
<evidence type="ECO:0000259" key="4">
    <source>
        <dbReference type="Pfam" id="PF10187"/>
    </source>
</evidence>
<dbReference type="PANTHER" id="PTHR13495">
    <property type="entry name" value="NEFA-INTERACTING NUCLEAR PROTEIN NIP30"/>
    <property type="match status" value="1"/>
</dbReference>
<dbReference type="InterPro" id="IPR019331">
    <property type="entry name" value="FAM192A/Fyv6_N"/>
</dbReference>